<keyword evidence="3" id="KW-0804">Transcription</keyword>
<sequence>MIVKYVGSKELSVTIDVERIESMHYLDLLKDDSFSGERKNYWQMIYVDHGEMKINNGEDVVILSKGDVVFLEPNRSINLSRNEQPLSSLLFVSFICQSSAMVNFKNYSINICDDMELRELFRKLAIEARMVFSSKLKAHFASEQMLHLCFTQLLIELYRKKLDSFQVDNLFLKRDFLDDRVNAIILFMEDNLSSHINLEVICKEFYLSKSYLKSMFKQQTSYTVMNYLMLLRMERAKFLIRENRYSVAQVSKMVGYKSVSHFSTVFKKNEGLSPKKYLESIKMLHRNF</sequence>
<accession>A0AAJ5EEN8</accession>
<protein>
    <submittedName>
        <fullName evidence="6">AraC family transcriptional regulator</fullName>
    </submittedName>
</protein>
<evidence type="ECO:0000256" key="1">
    <source>
        <dbReference type="ARBA" id="ARBA00023015"/>
    </source>
</evidence>
<evidence type="ECO:0000313" key="8">
    <source>
        <dbReference type="Proteomes" id="UP000297725"/>
    </source>
</evidence>
<dbReference type="AlphaFoldDB" id="A0AAJ5EEN8"/>
<dbReference type="PANTHER" id="PTHR43280:SF28">
    <property type="entry name" value="HTH-TYPE TRANSCRIPTIONAL ACTIVATOR RHAS"/>
    <property type="match status" value="1"/>
</dbReference>
<dbReference type="InterPro" id="IPR009057">
    <property type="entry name" value="Homeodomain-like_sf"/>
</dbReference>
<organism evidence="6 8">
    <name type="scientific">Vagococcus xieshaowenii</name>
    <dbReference type="NCBI Taxonomy" id="2562451"/>
    <lineage>
        <taxon>Bacteria</taxon>
        <taxon>Bacillati</taxon>
        <taxon>Bacillota</taxon>
        <taxon>Bacilli</taxon>
        <taxon>Lactobacillales</taxon>
        <taxon>Enterococcaceae</taxon>
        <taxon>Vagococcus</taxon>
    </lineage>
</organism>
<dbReference type="PRINTS" id="PR00032">
    <property type="entry name" value="HTHARAC"/>
</dbReference>
<reference evidence="6 8" key="1">
    <citation type="submission" date="2019-03" db="EMBL/GenBank/DDBJ databases">
        <title>Vagococcus sp. was isolated fron gut of Carduelis flavirostris.</title>
        <authorList>
            <person name="Ge Y."/>
        </authorList>
    </citation>
    <scope>NUCLEOTIDE SEQUENCE [LARGE SCALE GENOMIC DNA]</scope>
    <source>
        <strain evidence="6 8">CF-210</strain>
    </source>
</reference>
<dbReference type="SUPFAM" id="SSF46689">
    <property type="entry name" value="Homeodomain-like"/>
    <property type="match status" value="2"/>
</dbReference>
<keyword evidence="1" id="KW-0805">Transcription regulation</keyword>
<dbReference type="SMART" id="SM00342">
    <property type="entry name" value="HTH_ARAC"/>
    <property type="match status" value="1"/>
</dbReference>
<feature type="domain" description="HTH araC/xylS-type" evidence="4">
    <location>
        <begin position="182"/>
        <end position="280"/>
    </location>
</feature>
<reference evidence="5 7" key="2">
    <citation type="journal article" date="2020" name="Int. J. Syst. Evol. Microbiol.">
        <title>Vagococcus xieshaowenii sp. nov., isolated from snow finch (Montifringilla taczanowskii) cloacal content.</title>
        <authorList>
            <person name="Ge Y."/>
            <person name="Yang J."/>
            <person name="Lai X.H."/>
            <person name="Zhang G."/>
            <person name="Jin D."/>
            <person name="Lu S."/>
            <person name="Wang B."/>
            <person name="Huang Y."/>
            <person name="Huang Y."/>
            <person name="Ren Z."/>
            <person name="Zhang X."/>
            <person name="Xu J."/>
        </authorList>
    </citation>
    <scope>NUCLEOTIDE SEQUENCE [LARGE SCALE GENOMIC DNA]</scope>
    <source>
        <strain evidence="7">personal::cf-49</strain>
        <strain evidence="5">Personal::cf-49</strain>
    </source>
</reference>
<dbReference type="InterPro" id="IPR018060">
    <property type="entry name" value="HTH_AraC"/>
</dbReference>
<dbReference type="InterPro" id="IPR020449">
    <property type="entry name" value="Tscrpt_reg_AraC-type_HTH"/>
</dbReference>
<gene>
    <name evidence="6" type="ORF">E4031_04140</name>
    <name evidence="5" type="ORF">E4Z98_08365</name>
</gene>
<dbReference type="Proteomes" id="UP000296883">
    <property type="component" value="Chromosome"/>
</dbReference>
<dbReference type="Proteomes" id="UP000297725">
    <property type="component" value="Unassembled WGS sequence"/>
</dbReference>
<evidence type="ECO:0000259" key="4">
    <source>
        <dbReference type="PROSITE" id="PS01124"/>
    </source>
</evidence>
<dbReference type="Gene3D" id="1.10.10.60">
    <property type="entry name" value="Homeodomain-like"/>
    <property type="match status" value="2"/>
</dbReference>
<keyword evidence="2" id="KW-0238">DNA-binding</keyword>
<keyword evidence="7" id="KW-1185">Reference proteome</keyword>
<evidence type="ECO:0000313" key="6">
    <source>
        <dbReference type="EMBL" id="TFZ41976.1"/>
    </source>
</evidence>
<proteinExistence type="predicted"/>
<dbReference type="GO" id="GO:0003700">
    <property type="term" value="F:DNA-binding transcription factor activity"/>
    <property type="evidence" value="ECO:0007669"/>
    <property type="project" value="InterPro"/>
</dbReference>
<dbReference type="PANTHER" id="PTHR43280">
    <property type="entry name" value="ARAC-FAMILY TRANSCRIPTIONAL REGULATOR"/>
    <property type="match status" value="1"/>
</dbReference>
<dbReference type="GO" id="GO:0043565">
    <property type="term" value="F:sequence-specific DNA binding"/>
    <property type="evidence" value="ECO:0007669"/>
    <property type="project" value="InterPro"/>
</dbReference>
<dbReference type="RefSeq" id="WP_135254206.1">
    <property type="nucleotide sequence ID" value="NZ_CP038865.1"/>
</dbReference>
<evidence type="ECO:0000313" key="5">
    <source>
        <dbReference type="EMBL" id="QCA29329.1"/>
    </source>
</evidence>
<name>A0AAJ5EEN8_9ENTE</name>
<dbReference type="EMBL" id="CP038865">
    <property type="protein sequence ID" value="QCA29329.1"/>
    <property type="molecule type" value="Genomic_DNA"/>
</dbReference>
<dbReference type="PROSITE" id="PS01124">
    <property type="entry name" value="HTH_ARAC_FAMILY_2"/>
    <property type="match status" value="1"/>
</dbReference>
<evidence type="ECO:0000256" key="2">
    <source>
        <dbReference type="ARBA" id="ARBA00023125"/>
    </source>
</evidence>
<evidence type="ECO:0000313" key="7">
    <source>
        <dbReference type="Proteomes" id="UP000296883"/>
    </source>
</evidence>
<evidence type="ECO:0000256" key="3">
    <source>
        <dbReference type="ARBA" id="ARBA00023163"/>
    </source>
</evidence>
<dbReference type="EMBL" id="SRHU01000015">
    <property type="protein sequence ID" value="TFZ41976.1"/>
    <property type="molecule type" value="Genomic_DNA"/>
</dbReference>
<dbReference type="Pfam" id="PF12833">
    <property type="entry name" value="HTH_18"/>
    <property type="match status" value="1"/>
</dbReference>